<evidence type="ECO:0000256" key="1">
    <source>
        <dbReference type="SAM" id="SignalP"/>
    </source>
</evidence>
<name>A0A381FPN4_9FLAO</name>
<evidence type="ECO:0000313" key="3">
    <source>
        <dbReference type="EMBL" id="SUX48348.1"/>
    </source>
</evidence>
<reference evidence="3 4" key="1">
    <citation type="submission" date="2018-06" db="EMBL/GenBank/DDBJ databases">
        <authorList>
            <consortium name="Pathogen Informatics"/>
            <person name="Doyle S."/>
        </authorList>
    </citation>
    <scope>NUCLEOTIDE SEQUENCE [LARGE SCALE GENOMIC DNA]</scope>
    <source>
        <strain evidence="3 4">NCTC13532</strain>
    </source>
</reference>
<dbReference type="EMBL" id="UFVR01000004">
    <property type="protein sequence ID" value="SUX48348.1"/>
    <property type="molecule type" value="Genomic_DNA"/>
</dbReference>
<feature type="chain" id="PRO_5016846916" description="YARHG domain-containing protein" evidence="1">
    <location>
        <begin position="20"/>
        <end position="361"/>
    </location>
</feature>
<feature type="domain" description="YARHG" evidence="2">
    <location>
        <begin position="302"/>
        <end position="359"/>
    </location>
</feature>
<dbReference type="Gene3D" id="1.20.58.1690">
    <property type="match status" value="1"/>
</dbReference>
<dbReference type="InterPro" id="IPR025582">
    <property type="entry name" value="YARHG_dom"/>
</dbReference>
<organism evidence="3 4">
    <name type="scientific">Chryseobacterium indoltheticum</name>
    <dbReference type="NCBI Taxonomy" id="254"/>
    <lineage>
        <taxon>Bacteria</taxon>
        <taxon>Pseudomonadati</taxon>
        <taxon>Bacteroidota</taxon>
        <taxon>Flavobacteriia</taxon>
        <taxon>Flavobacteriales</taxon>
        <taxon>Weeksellaceae</taxon>
        <taxon>Chryseobacterium group</taxon>
        <taxon>Chryseobacterium</taxon>
    </lineage>
</organism>
<dbReference type="InterPro" id="IPR038434">
    <property type="entry name" value="YARHG_sf"/>
</dbReference>
<proteinExistence type="predicted"/>
<gene>
    <name evidence="3" type="ORF">NCTC13532_03955</name>
</gene>
<evidence type="ECO:0000259" key="2">
    <source>
        <dbReference type="Pfam" id="PF13308"/>
    </source>
</evidence>
<protein>
    <recommendedName>
        <fullName evidence="2">YARHG domain-containing protein</fullName>
    </recommendedName>
</protein>
<keyword evidence="1" id="KW-0732">Signal</keyword>
<accession>A0A381FPN4</accession>
<dbReference type="RefSeq" id="WP_115621491.1">
    <property type="nucleotide sequence ID" value="NZ_UFVR01000004.1"/>
</dbReference>
<dbReference type="Pfam" id="PF13308">
    <property type="entry name" value="YARHG"/>
    <property type="match status" value="1"/>
</dbReference>
<dbReference type="Proteomes" id="UP000254282">
    <property type="component" value="Unassembled WGS sequence"/>
</dbReference>
<evidence type="ECO:0000313" key="4">
    <source>
        <dbReference type="Proteomes" id="UP000254282"/>
    </source>
</evidence>
<dbReference type="STRING" id="254.SAMN05421682_11845"/>
<sequence>MTRHIFTILLLLINYSVFANDGAFFAKGNQLIPINETEITVRKEILTLKKVRNKFIEVTVYYEFFNPNEDKKLTVGFEAFSPEGDVDGTPKNGHHPYMRDFTVELNNNILKYNVAYVSDSLYIENGKIKSKGIPKFDNNASVNYVDFYYVYHFEANFKKGVNIIKHTYNYDLSGSIDYNYDFEYVLTAANRWANKQIDDFTLIIDIGEFETFSINKSFYKNANEWLLNGIGKTEDVKGVKNSFIENDATKFHLQKGNLIFQKKNFKINGDLFLYAQNYIGIQNLEYIPFSYYQEENINEPKNDLQRKILKNLPFARRGYVFQNQELNTFYKKMDWYISNPNYEPNTEILTEKEKKWTEKWK</sequence>
<dbReference type="AlphaFoldDB" id="A0A381FPN4"/>
<feature type="signal peptide" evidence="1">
    <location>
        <begin position="1"/>
        <end position="19"/>
    </location>
</feature>
<dbReference type="Gene3D" id="2.60.40.3680">
    <property type="match status" value="1"/>
</dbReference>